<dbReference type="WBParaSite" id="BPAG_0000169801-mRNA-1">
    <property type="protein sequence ID" value="BPAG_0000169801-mRNA-1"/>
    <property type="gene ID" value="BPAG_0000169801"/>
</dbReference>
<feature type="region of interest" description="Disordered" evidence="1">
    <location>
        <begin position="108"/>
        <end position="185"/>
    </location>
</feature>
<sequence>MNFHKIFKIELSIVVEISRAFLFGFNEAFNRIEHGIDEMGNENRIHNVNNDDLFDNYHFNIPINNELHLKASGSRSWSPRSIRERLGRDFIEYRRHSYPNILRMELTTRDELPPANEASDPRELSMQQQQLQVRSRRGIKRYRMPRSLSRTSRFSSKRQRSLSLISRRNNTEYSSESNEEPMRQSSQISYITEGNYPIRSVTKLFIISYH</sequence>
<reference evidence="4" key="1">
    <citation type="submission" date="2017-02" db="UniProtKB">
        <authorList>
            <consortium name="WormBaseParasite"/>
        </authorList>
    </citation>
    <scope>IDENTIFICATION</scope>
</reference>
<dbReference type="AlphaFoldDB" id="A0A0N4T0P3"/>
<feature type="compositionally biased region" description="Basic residues" evidence="1">
    <location>
        <begin position="134"/>
        <end position="144"/>
    </location>
</feature>
<evidence type="ECO:0000313" key="4">
    <source>
        <dbReference type="WBParaSite" id="BPAG_0000169801-mRNA-1"/>
    </source>
</evidence>
<keyword evidence="3" id="KW-1185">Reference proteome</keyword>
<accession>A0A0N4T0P3</accession>
<reference evidence="2 3" key="2">
    <citation type="submission" date="2018-11" db="EMBL/GenBank/DDBJ databases">
        <authorList>
            <consortium name="Pathogen Informatics"/>
        </authorList>
    </citation>
    <scope>NUCLEOTIDE SEQUENCE [LARGE SCALE GENOMIC DNA]</scope>
</reference>
<dbReference type="Proteomes" id="UP000278627">
    <property type="component" value="Unassembled WGS sequence"/>
</dbReference>
<evidence type="ECO:0000313" key="2">
    <source>
        <dbReference type="EMBL" id="VDN82865.1"/>
    </source>
</evidence>
<gene>
    <name evidence="2" type="ORF">BPAG_LOCUS1679</name>
</gene>
<evidence type="ECO:0000313" key="3">
    <source>
        <dbReference type="Proteomes" id="UP000278627"/>
    </source>
</evidence>
<protein>
    <submittedName>
        <fullName evidence="2 4">Uncharacterized protein</fullName>
    </submittedName>
</protein>
<proteinExistence type="predicted"/>
<name>A0A0N4T0P3_BRUPA</name>
<evidence type="ECO:0000256" key="1">
    <source>
        <dbReference type="SAM" id="MobiDB-lite"/>
    </source>
</evidence>
<organism evidence="4">
    <name type="scientific">Brugia pahangi</name>
    <name type="common">Filarial nematode worm</name>
    <dbReference type="NCBI Taxonomy" id="6280"/>
    <lineage>
        <taxon>Eukaryota</taxon>
        <taxon>Metazoa</taxon>
        <taxon>Ecdysozoa</taxon>
        <taxon>Nematoda</taxon>
        <taxon>Chromadorea</taxon>
        <taxon>Rhabditida</taxon>
        <taxon>Spirurina</taxon>
        <taxon>Spiruromorpha</taxon>
        <taxon>Filarioidea</taxon>
        <taxon>Onchocercidae</taxon>
        <taxon>Brugia</taxon>
    </lineage>
</organism>
<feature type="compositionally biased region" description="Low complexity" evidence="1">
    <location>
        <begin position="166"/>
        <end position="176"/>
    </location>
</feature>
<dbReference type="EMBL" id="UZAD01000151">
    <property type="protein sequence ID" value="VDN82865.1"/>
    <property type="molecule type" value="Genomic_DNA"/>
</dbReference>